<feature type="transmembrane region" description="Helical" evidence="10">
    <location>
        <begin position="186"/>
        <end position="208"/>
    </location>
</feature>
<evidence type="ECO:0000313" key="13">
    <source>
        <dbReference type="Proteomes" id="UP001595791"/>
    </source>
</evidence>
<keyword evidence="5 10" id="KW-0573">Peptidoglycan synthesis</keyword>
<evidence type="ECO:0000313" key="12">
    <source>
        <dbReference type="EMBL" id="MFC4159457.1"/>
    </source>
</evidence>
<sequence>MNLLKTLARTSSMTMLSRVLGLVRETLNSHLFGAGAAMDAFNVAFRLPNLLRRIFAEGAFSQAFVPILAQYKTQRGDDAARELIAHVAGLLTLVLALVTLLGVVGAPLIVLLSAQGFSSQPEKFALTVELTRWTFPYILLISLSSLAGSILNTWNRYSVPAFTPALLNIAFIGCALALAPHLDQPIFALAIGLLLGGVAQLLFQLPYLRQIRMLPLPRLNLRDPGVWQVLKQMGPAIFGVSVSQISILINTNFASHLPTGSLSWMAYADRLMELPTGVLGVALGTILLPSLAKLRSQGAEDDYSALLDWGLRLCWLLALPATVALAVIAEPLVSTLYQSGHFRLFDSQMTQRALLGYAVGLMGLIVIKVLAPAYYARQNMRTPVLIGIATLIVTQALNLLFVFGPLRLPGWEHAGLSLAISLGACFNAALLYVGLRRSGVYRPQPGWVGFAGRLLVAVTVMIVVLLLAQHGLGDWQTDRLVRVGKLALLVTLGAAAYFGALGLLGFRPADFRRRAA</sequence>
<keyword evidence="7 10" id="KW-0472">Membrane</keyword>
<keyword evidence="4 10" id="KW-0133">Cell shape</keyword>
<evidence type="ECO:0000256" key="10">
    <source>
        <dbReference type="HAMAP-Rule" id="MF_02078"/>
    </source>
</evidence>
<dbReference type="Pfam" id="PF03023">
    <property type="entry name" value="MurJ"/>
    <property type="match status" value="1"/>
</dbReference>
<evidence type="ECO:0000256" key="4">
    <source>
        <dbReference type="ARBA" id="ARBA00022960"/>
    </source>
</evidence>
<gene>
    <name evidence="10 12" type="primary">murJ</name>
    <name evidence="12" type="ORF">ACFOW7_08835</name>
</gene>
<feature type="transmembrane region" description="Helical" evidence="10">
    <location>
        <begin position="134"/>
        <end position="154"/>
    </location>
</feature>
<feature type="transmembrane region" description="Helical" evidence="10">
    <location>
        <begin position="229"/>
        <end position="254"/>
    </location>
</feature>
<comment type="function">
    <text evidence="8 10 11">Involved in peptidoglycan biosynthesis. Transports lipid-linked peptidoglycan precursors from the inner to the outer leaflet of the cytoplasmic membrane.</text>
</comment>
<evidence type="ECO:0000256" key="6">
    <source>
        <dbReference type="ARBA" id="ARBA00022989"/>
    </source>
</evidence>
<feature type="transmembrane region" description="Helical" evidence="10">
    <location>
        <begin position="313"/>
        <end position="333"/>
    </location>
</feature>
<feature type="transmembrane region" description="Helical" evidence="10">
    <location>
        <begin position="161"/>
        <end position="180"/>
    </location>
</feature>
<dbReference type="PRINTS" id="PR01806">
    <property type="entry name" value="VIRFACTRMVIN"/>
</dbReference>
<feature type="transmembrane region" description="Helical" evidence="10">
    <location>
        <begin position="487"/>
        <end position="506"/>
    </location>
</feature>
<evidence type="ECO:0000256" key="1">
    <source>
        <dbReference type="ARBA" id="ARBA00004651"/>
    </source>
</evidence>
<reference evidence="13" key="1">
    <citation type="journal article" date="2019" name="Int. J. Syst. Evol. Microbiol.">
        <title>The Global Catalogue of Microorganisms (GCM) 10K type strain sequencing project: providing services to taxonomists for standard genome sequencing and annotation.</title>
        <authorList>
            <consortium name="The Broad Institute Genomics Platform"/>
            <consortium name="The Broad Institute Genome Sequencing Center for Infectious Disease"/>
            <person name="Wu L."/>
            <person name="Ma J."/>
        </authorList>
    </citation>
    <scope>NUCLEOTIDE SEQUENCE [LARGE SCALE GENOMIC DNA]</scope>
    <source>
        <strain evidence="13">LMG 29894</strain>
    </source>
</reference>
<comment type="caution">
    <text evidence="12">The sequence shown here is derived from an EMBL/GenBank/DDBJ whole genome shotgun (WGS) entry which is preliminary data.</text>
</comment>
<evidence type="ECO:0000256" key="9">
    <source>
        <dbReference type="ARBA" id="ARBA00061532"/>
    </source>
</evidence>
<feature type="transmembrane region" description="Helical" evidence="10">
    <location>
        <begin position="383"/>
        <end position="403"/>
    </location>
</feature>
<dbReference type="NCBIfam" id="TIGR01695">
    <property type="entry name" value="murJ_mviN"/>
    <property type="match status" value="1"/>
</dbReference>
<keyword evidence="13" id="KW-1185">Reference proteome</keyword>
<dbReference type="Proteomes" id="UP001595791">
    <property type="component" value="Unassembled WGS sequence"/>
</dbReference>
<comment type="pathway">
    <text evidence="10">Cell wall biogenesis; peptidoglycan biosynthesis.</text>
</comment>
<comment type="subcellular location">
    <subcellularLocation>
        <location evidence="10">Cell inner membrane</location>
        <topology evidence="10">Multi-pass membrane protein</topology>
    </subcellularLocation>
    <subcellularLocation>
        <location evidence="1">Cell membrane</location>
        <topology evidence="1">Multi-pass membrane protein</topology>
    </subcellularLocation>
</comment>
<dbReference type="InterPro" id="IPR051050">
    <property type="entry name" value="Lipid_II_flippase_MurJ/MviN"/>
</dbReference>
<feature type="transmembrane region" description="Helical" evidence="10">
    <location>
        <begin position="353"/>
        <end position="371"/>
    </location>
</feature>
<dbReference type="PANTHER" id="PTHR47019:SF1">
    <property type="entry name" value="LIPID II FLIPPASE MURJ"/>
    <property type="match status" value="1"/>
</dbReference>
<protein>
    <recommendedName>
        <fullName evidence="10">Probable lipid II flippase MurJ</fullName>
    </recommendedName>
</protein>
<feature type="transmembrane region" description="Helical" evidence="10">
    <location>
        <begin position="415"/>
        <end position="435"/>
    </location>
</feature>
<comment type="similarity">
    <text evidence="9 10 11">Belongs to the MurJ/MviN family.</text>
</comment>
<feature type="transmembrane region" description="Helical" evidence="10">
    <location>
        <begin position="274"/>
        <end position="292"/>
    </location>
</feature>
<name>A0ABV8MR19_9NEIS</name>
<keyword evidence="6 10" id="KW-1133">Transmembrane helix</keyword>
<keyword evidence="3 10" id="KW-0812">Transmembrane</keyword>
<proteinExistence type="inferred from homology"/>
<keyword evidence="10" id="KW-0997">Cell inner membrane</keyword>
<dbReference type="EMBL" id="JBHSBU010000001">
    <property type="protein sequence ID" value="MFC4159457.1"/>
    <property type="molecule type" value="Genomic_DNA"/>
</dbReference>
<dbReference type="CDD" id="cd13123">
    <property type="entry name" value="MATE_MurJ_like"/>
    <property type="match status" value="1"/>
</dbReference>
<evidence type="ECO:0000256" key="3">
    <source>
        <dbReference type="ARBA" id="ARBA00022692"/>
    </source>
</evidence>
<feature type="transmembrane region" description="Helical" evidence="10">
    <location>
        <begin position="447"/>
        <end position="467"/>
    </location>
</feature>
<keyword evidence="10 11" id="KW-0813">Transport</keyword>
<dbReference type="HAMAP" id="MF_02078">
    <property type="entry name" value="MurJ_MviN"/>
    <property type="match status" value="1"/>
</dbReference>
<evidence type="ECO:0000256" key="7">
    <source>
        <dbReference type="ARBA" id="ARBA00023136"/>
    </source>
</evidence>
<evidence type="ECO:0000256" key="11">
    <source>
        <dbReference type="PIRNR" id="PIRNR002869"/>
    </source>
</evidence>
<keyword evidence="2 10" id="KW-1003">Cell membrane</keyword>
<feature type="transmembrane region" description="Helical" evidence="10">
    <location>
        <begin position="83"/>
        <end position="114"/>
    </location>
</feature>
<evidence type="ECO:0000256" key="2">
    <source>
        <dbReference type="ARBA" id="ARBA00022475"/>
    </source>
</evidence>
<accession>A0ABV8MR19</accession>
<keyword evidence="10 11" id="KW-0961">Cell wall biogenesis/degradation</keyword>
<evidence type="ECO:0000256" key="8">
    <source>
        <dbReference type="ARBA" id="ARBA00060041"/>
    </source>
</evidence>
<dbReference type="PANTHER" id="PTHR47019">
    <property type="entry name" value="LIPID II FLIPPASE MURJ"/>
    <property type="match status" value="1"/>
</dbReference>
<evidence type="ECO:0000256" key="5">
    <source>
        <dbReference type="ARBA" id="ARBA00022984"/>
    </source>
</evidence>
<dbReference type="InterPro" id="IPR004268">
    <property type="entry name" value="MurJ"/>
</dbReference>
<organism evidence="12 13">
    <name type="scientific">Chitinimonas lacunae</name>
    <dbReference type="NCBI Taxonomy" id="1963018"/>
    <lineage>
        <taxon>Bacteria</taxon>
        <taxon>Pseudomonadati</taxon>
        <taxon>Pseudomonadota</taxon>
        <taxon>Betaproteobacteria</taxon>
        <taxon>Neisseriales</taxon>
        <taxon>Chitinibacteraceae</taxon>
        <taxon>Chitinimonas</taxon>
    </lineage>
</organism>
<dbReference type="RefSeq" id="WP_378163229.1">
    <property type="nucleotide sequence ID" value="NZ_JBHSBU010000001.1"/>
</dbReference>
<dbReference type="PIRSF" id="PIRSF002869">
    <property type="entry name" value="MviN"/>
    <property type="match status" value="1"/>
</dbReference>